<keyword evidence="9" id="KW-0862">Zinc</keyword>
<keyword evidence="11" id="KW-0482">Metalloprotease</keyword>
<dbReference type="GO" id="GO:0046872">
    <property type="term" value="F:metal ion binding"/>
    <property type="evidence" value="ECO:0007669"/>
    <property type="project" value="UniProtKB-KW"/>
</dbReference>
<feature type="domain" description="Peptidase M50" evidence="14">
    <location>
        <begin position="117"/>
        <end position="182"/>
    </location>
</feature>
<evidence type="ECO:0000256" key="8">
    <source>
        <dbReference type="ARBA" id="ARBA00022801"/>
    </source>
</evidence>
<keyword evidence="7" id="KW-0479">Metal-binding</keyword>
<evidence type="ECO:0000256" key="10">
    <source>
        <dbReference type="ARBA" id="ARBA00022989"/>
    </source>
</evidence>
<comment type="similarity">
    <text evidence="3">Belongs to the peptidase M50B family.</text>
</comment>
<comment type="cofactor">
    <cofactor evidence="1">
        <name>Zn(2+)</name>
        <dbReference type="ChEBI" id="CHEBI:29105"/>
    </cofactor>
</comment>
<dbReference type="GO" id="GO:0005886">
    <property type="term" value="C:plasma membrane"/>
    <property type="evidence" value="ECO:0007669"/>
    <property type="project" value="UniProtKB-SubCell"/>
</dbReference>
<dbReference type="InterPro" id="IPR044537">
    <property type="entry name" value="Rip2-like"/>
</dbReference>
<dbReference type="InterPro" id="IPR008915">
    <property type="entry name" value="Peptidase_M50"/>
</dbReference>
<feature type="transmembrane region" description="Helical" evidence="13">
    <location>
        <begin position="125"/>
        <end position="144"/>
    </location>
</feature>
<evidence type="ECO:0000259" key="14">
    <source>
        <dbReference type="Pfam" id="PF02163"/>
    </source>
</evidence>
<evidence type="ECO:0000256" key="13">
    <source>
        <dbReference type="SAM" id="Phobius"/>
    </source>
</evidence>
<protein>
    <submittedName>
        <fullName evidence="15">Peptidase family M50</fullName>
    </submittedName>
</protein>
<keyword evidence="6 13" id="KW-0812">Transmembrane</keyword>
<evidence type="ECO:0000256" key="12">
    <source>
        <dbReference type="ARBA" id="ARBA00023136"/>
    </source>
</evidence>
<keyword evidence="5" id="KW-0645">Protease</keyword>
<evidence type="ECO:0000256" key="4">
    <source>
        <dbReference type="ARBA" id="ARBA00022475"/>
    </source>
</evidence>
<dbReference type="InterPro" id="IPR052348">
    <property type="entry name" value="Metallopeptidase_M50B"/>
</dbReference>
<proteinExistence type="inferred from homology"/>
<keyword evidence="10 13" id="KW-1133">Transmembrane helix</keyword>
<keyword evidence="8" id="KW-0378">Hydrolase</keyword>
<dbReference type="Proteomes" id="UP000485484">
    <property type="component" value="Unassembled WGS sequence"/>
</dbReference>
<comment type="caution">
    <text evidence="15">The sequence shown here is derived from an EMBL/GenBank/DDBJ whole genome shotgun (WGS) entry which is preliminary data.</text>
</comment>
<feature type="transmembrane region" description="Helical" evidence="13">
    <location>
        <begin position="56"/>
        <end position="74"/>
    </location>
</feature>
<name>A0A1V5MD29_UNCT6</name>
<dbReference type="PANTHER" id="PTHR35864">
    <property type="entry name" value="ZINC METALLOPROTEASE MJ0611-RELATED"/>
    <property type="match status" value="1"/>
</dbReference>
<evidence type="ECO:0000313" key="15">
    <source>
        <dbReference type="EMBL" id="OPZ91153.1"/>
    </source>
</evidence>
<keyword evidence="12 13" id="KW-0472">Membrane</keyword>
<evidence type="ECO:0000256" key="3">
    <source>
        <dbReference type="ARBA" id="ARBA00007931"/>
    </source>
</evidence>
<dbReference type="GO" id="GO:0006508">
    <property type="term" value="P:proteolysis"/>
    <property type="evidence" value="ECO:0007669"/>
    <property type="project" value="UniProtKB-KW"/>
</dbReference>
<dbReference type="PANTHER" id="PTHR35864:SF1">
    <property type="entry name" value="ZINC METALLOPROTEASE YWHC-RELATED"/>
    <property type="match status" value="1"/>
</dbReference>
<evidence type="ECO:0000256" key="5">
    <source>
        <dbReference type="ARBA" id="ARBA00022670"/>
    </source>
</evidence>
<reference evidence="15" key="1">
    <citation type="submission" date="2017-02" db="EMBL/GenBank/DDBJ databases">
        <title>Delving into the versatile metabolic prowess of the omnipresent phylum Bacteroidetes.</title>
        <authorList>
            <person name="Nobu M.K."/>
            <person name="Mei R."/>
            <person name="Narihiro T."/>
            <person name="Kuroda K."/>
            <person name="Liu W.-T."/>
        </authorList>
    </citation>
    <scope>NUCLEOTIDE SEQUENCE</scope>
    <source>
        <strain evidence="15">ADurb.Bin417</strain>
    </source>
</reference>
<dbReference type="Pfam" id="PF02163">
    <property type="entry name" value="Peptidase_M50"/>
    <property type="match status" value="1"/>
</dbReference>
<dbReference type="GO" id="GO:0008237">
    <property type="term" value="F:metallopeptidase activity"/>
    <property type="evidence" value="ECO:0007669"/>
    <property type="project" value="UniProtKB-KW"/>
</dbReference>
<gene>
    <name evidence="15" type="ORF">BWY73_01160</name>
</gene>
<feature type="transmembrane region" description="Helical" evidence="13">
    <location>
        <begin position="94"/>
        <end position="113"/>
    </location>
</feature>
<feature type="transmembrane region" description="Helical" evidence="13">
    <location>
        <begin position="173"/>
        <end position="198"/>
    </location>
</feature>
<evidence type="ECO:0000256" key="6">
    <source>
        <dbReference type="ARBA" id="ARBA00022692"/>
    </source>
</evidence>
<keyword evidence="4" id="KW-1003">Cell membrane</keyword>
<dbReference type="CDD" id="cd06158">
    <property type="entry name" value="S2P-M50_like_1"/>
    <property type="match status" value="1"/>
</dbReference>
<dbReference type="AlphaFoldDB" id="A0A1V5MD29"/>
<evidence type="ECO:0000256" key="2">
    <source>
        <dbReference type="ARBA" id="ARBA00004651"/>
    </source>
</evidence>
<evidence type="ECO:0000256" key="1">
    <source>
        <dbReference type="ARBA" id="ARBA00001947"/>
    </source>
</evidence>
<evidence type="ECO:0000256" key="11">
    <source>
        <dbReference type="ARBA" id="ARBA00023049"/>
    </source>
</evidence>
<organism evidence="15">
    <name type="scientific">candidate division TA06 bacterium ADurb.Bin417</name>
    <dbReference type="NCBI Taxonomy" id="1852828"/>
    <lineage>
        <taxon>Bacteria</taxon>
        <taxon>Bacteria division TA06</taxon>
    </lineage>
</organism>
<evidence type="ECO:0000256" key="9">
    <source>
        <dbReference type="ARBA" id="ARBA00022833"/>
    </source>
</evidence>
<evidence type="ECO:0000256" key="7">
    <source>
        <dbReference type="ARBA" id="ARBA00022723"/>
    </source>
</evidence>
<comment type="subcellular location">
    <subcellularLocation>
        <location evidence="2">Cell membrane</location>
        <topology evidence="2">Multi-pass membrane protein</topology>
    </subcellularLocation>
</comment>
<sequence>MPPVIIVGLITILFFSVIIHEVSHGLAALRNGDDTARVMGRLTLNPLPHIDPFGSLIFPILLVLMRSPVMIGWAKPVPINPFRFRDFQRGMLEVGASGPVSNLVLGTLFALAFRLSGQTAGNGFGLLLLYGVFINYLLALFNLIPVPPLDGSRILGTLLPFRMEAAYYRLERYGMLIVFALVAFGLFDFLVPAVNFLVEIFAGASISG</sequence>
<dbReference type="EMBL" id="MWAK01000198">
    <property type="protein sequence ID" value="OPZ91153.1"/>
    <property type="molecule type" value="Genomic_DNA"/>
</dbReference>
<accession>A0A1V5MD29</accession>